<accession>A0A0L8M215</accession>
<evidence type="ECO:0008006" key="3">
    <source>
        <dbReference type="Google" id="ProtNLM"/>
    </source>
</evidence>
<name>A0A0L8M215_STRVG</name>
<organism evidence="1 2">
    <name type="scientific">Streptomyces virginiae</name>
    <name type="common">Streptomyces cinnamonensis</name>
    <dbReference type="NCBI Taxonomy" id="1961"/>
    <lineage>
        <taxon>Bacteria</taxon>
        <taxon>Bacillati</taxon>
        <taxon>Actinomycetota</taxon>
        <taxon>Actinomycetes</taxon>
        <taxon>Kitasatosporales</taxon>
        <taxon>Streptomycetaceae</taxon>
        <taxon>Streptomyces</taxon>
    </lineage>
</organism>
<dbReference type="OrthoDB" id="3570754at2"/>
<dbReference type="Gene3D" id="3.40.630.30">
    <property type="match status" value="1"/>
</dbReference>
<sequence>MIELHPSGPPALARWFPVGQPGVAALAEHVLATGNGRWWSDRPDAPRVVAVSCGDRAVLSRVEARHWMVYVKGAPPLPVRVPRGVAVRRLTAEDAPALAGVAPEASWIHATWGGPHGLAESGAAWGAFRRGRLLAVACTYLLGSRYEDVAVHAEPGHRGEHLALACVGALCGDIAVRGRTPSWSCSRHDRTGRLLAWQAGFRLQQEYVHYAL</sequence>
<protein>
    <recommendedName>
        <fullName evidence="3">N-acetyltransferase domain-containing protein</fullName>
    </recommendedName>
</protein>
<evidence type="ECO:0000313" key="1">
    <source>
        <dbReference type="EMBL" id="KOG44438.1"/>
    </source>
</evidence>
<dbReference type="SUPFAM" id="SSF55729">
    <property type="entry name" value="Acyl-CoA N-acyltransferases (Nat)"/>
    <property type="match status" value="1"/>
</dbReference>
<dbReference type="InterPro" id="IPR027365">
    <property type="entry name" value="GNAT_acetyltra_YdfB-like"/>
</dbReference>
<dbReference type="PATRIC" id="fig|1961.12.peg.7843"/>
<reference evidence="2" key="1">
    <citation type="submission" date="2015-07" db="EMBL/GenBank/DDBJ databases">
        <authorList>
            <consortium name="Consortium for Microbial Forensics and Genomics (microFORGE)"/>
            <person name="Knight B.M."/>
            <person name="Roberts D.P."/>
            <person name="Lin D."/>
            <person name="Hari K."/>
            <person name="Fletcher J."/>
            <person name="Melcher U."/>
            <person name="Blagden T."/>
            <person name="Winegar R.A."/>
        </authorList>
    </citation>
    <scope>NUCLEOTIDE SEQUENCE [LARGE SCALE GENOMIC DNA]</scope>
    <source>
        <strain evidence="2">NRRL B-1447</strain>
    </source>
</reference>
<dbReference type="AlphaFoldDB" id="A0A0L8M215"/>
<dbReference type="Pfam" id="PF12746">
    <property type="entry name" value="GNAT_acetyltran"/>
    <property type="match status" value="1"/>
</dbReference>
<evidence type="ECO:0000313" key="2">
    <source>
        <dbReference type="Proteomes" id="UP000037084"/>
    </source>
</evidence>
<proteinExistence type="predicted"/>
<comment type="caution">
    <text evidence="1">The sequence shown here is derived from an EMBL/GenBank/DDBJ whole genome shotgun (WGS) entry which is preliminary data.</text>
</comment>
<gene>
    <name evidence="1" type="ORF">ADK75_35600</name>
</gene>
<dbReference type="Proteomes" id="UP000037084">
    <property type="component" value="Unassembled WGS sequence"/>
</dbReference>
<dbReference type="RefSeq" id="WP_053177282.1">
    <property type="nucleotide sequence ID" value="NZ_LGUV01000384.1"/>
</dbReference>
<dbReference type="InterPro" id="IPR016181">
    <property type="entry name" value="Acyl_CoA_acyltransferase"/>
</dbReference>
<dbReference type="EMBL" id="LGUV01000384">
    <property type="protein sequence ID" value="KOG44438.1"/>
    <property type="molecule type" value="Genomic_DNA"/>
</dbReference>